<protein>
    <submittedName>
        <fullName evidence="2">Uracil-DNA glycosylase</fullName>
    </submittedName>
</protein>
<dbReference type="PANTHER" id="PTHR42160">
    <property type="entry name" value="URACIL-DNA GLYCOSYLASE SUPERFAMILY PROTEIN"/>
    <property type="match status" value="1"/>
</dbReference>
<sequence>MLPTPEPAGAQILAHTETDHQLHSLLQQVRACSACAHALPLGPRPVLHISPRARLLIAGQAPGTKVHETGIPFNDASGDRLRAWLGMDRSLFYDTEKVAIVPMGLCYPGVLPKGGDRPPRPECAPLWRKRILEHLPNIRLTLLVGSYAQNYVLGKGGVFDRVMRFEEFLPTYFPLPHPSWRTGAWERRTPAFGATVLPALRREVARALQD</sequence>
<dbReference type="RefSeq" id="WP_095350068.1">
    <property type="nucleotide sequence ID" value="NZ_JBDNMF010000011.1"/>
</dbReference>
<dbReference type="AlphaFoldDB" id="A0A269XWG7"/>
<dbReference type="CDD" id="cd10033">
    <property type="entry name" value="UDG_like"/>
    <property type="match status" value="1"/>
</dbReference>
<evidence type="ECO:0000313" key="2">
    <source>
        <dbReference type="EMBL" id="PAK77605.1"/>
    </source>
</evidence>
<dbReference type="SMART" id="SM00986">
    <property type="entry name" value="UDG"/>
    <property type="match status" value="1"/>
</dbReference>
<dbReference type="PANTHER" id="PTHR42160:SF1">
    <property type="entry name" value="URACIL-DNA GLYCOSYLASE SUPERFAMILY PROTEIN"/>
    <property type="match status" value="1"/>
</dbReference>
<dbReference type="InterPro" id="IPR005122">
    <property type="entry name" value="Uracil-DNA_glycosylase-like"/>
</dbReference>
<name>A0A269XWG7_9PROT</name>
<reference evidence="2 3" key="1">
    <citation type="submission" date="2017-04" db="EMBL/GenBank/DDBJ databases">
        <title>Kefir bacterial isolates.</title>
        <authorList>
            <person name="Kim Y."/>
            <person name="Blasche S."/>
            <person name="Patil K.R."/>
        </authorList>
    </citation>
    <scope>NUCLEOTIDE SEQUENCE [LARGE SCALE GENOMIC DNA]</scope>
    <source>
        <strain evidence="2 3">KR</strain>
    </source>
</reference>
<dbReference type="OrthoDB" id="9789139at2"/>
<evidence type="ECO:0000313" key="3">
    <source>
        <dbReference type="Proteomes" id="UP000216151"/>
    </source>
</evidence>
<comment type="caution">
    <text evidence="2">The sequence shown here is derived from an EMBL/GenBank/DDBJ whole genome shotgun (WGS) entry which is preliminary data.</text>
</comment>
<proteinExistence type="predicted"/>
<dbReference type="SUPFAM" id="SSF52141">
    <property type="entry name" value="Uracil-DNA glycosylase-like"/>
    <property type="match status" value="1"/>
</dbReference>
<dbReference type="Gene3D" id="3.40.470.10">
    <property type="entry name" value="Uracil-DNA glycosylase-like domain"/>
    <property type="match status" value="1"/>
</dbReference>
<feature type="domain" description="Uracil-DNA glycosylase-like" evidence="1">
    <location>
        <begin position="46"/>
        <end position="201"/>
    </location>
</feature>
<dbReference type="SMART" id="SM00987">
    <property type="entry name" value="UreE_C"/>
    <property type="match status" value="1"/>
</dbReference>
<dbReference type="EMBL" id="NCXK01000015">
    <property type="protein sequence ID" value="PAK77605.1"/>
    <property type="molecule type" value="Genomic_DNA"/>
</dbReference>
<dbReference type="InterPro" id="IPR047124">
    <property type="entry name" value="HI_0220.2"/>
</dbReference>
<dbReference type="InterPro" id="IPR036895">
    <property type="entry name" value="Uracil-DNA_glycosylase-like_sf"/>
</dbReference>
<organism evidence="2 3">
    <name type="scientific">Acetobacter fabarum</name>
    <dbReference type="NCBI Taxonomy" id="483199"/>
    <lineage>
        <taxon>Bacteria</taxon>
        <taxon>Pseudomonadati</taxon>
        <taxon>Pseudomonadota</taxon>
        <taxon>Alphaproteobacteria</taxon>
        <taxon>Acetobacterales</taxon>
        <taxon>Acetobacteraceae</taxon>
        <taxon>Acetobacter</taxon>
    </lineage>
</organism>
<gene>
    <name evidence="2" type="ORF">B8X00_10160</name>
</gene>
<dbReference type="Pfam" id="PF03167">
    <property type="entry name" value="UDG"/>
    <property type="match status" value="1"/>
</dbReference>
<keyword evidence="3" id="KW-1185">Reference proteome</keyword>
<evidence type="ECO:0000259" key="1">
    <source>
        <dbReference type="SMART" id="SM00986"/>
    </source>
</evidence>
<dbReference type="Proteomes" id="UP000216151">
    <property type="component" value="Unassembled WGS sequence"/>
</dbReference>
<accession>A0A269XWG7</accession>